<feature type="non-terminal residue" evidence="2">
    <location>
        <position position="1"/>
    </location>
</feature>
<name>A0A5J9SHI9_9POAL</name>
<feature type="region of interest" description="Disordered" evidence="1">
    <location>
        <begin position="274"/>
        <end position="296"/>
    </location>
</feature>
<accession>A0A5J9SHI9</accession>
<dbReference type="AlphaFoldDB" id="A0A5J9SHI9"/>
<reference evidence="2 3" key="1">
    <citation type="journal article" date="2019" name="Sci. Rep.">
        <title>A high-quality genome of Eragrostis curvula grass provides insights into Poaceae evolution and supports new strategies to enhance forage quality.</title>
        <authorList>
            <person name="Carballo J."/>
            <person name="Santos B.A.C.M."/>
            <person name="Zappacosta D."/>
            <person name="Garbus I."/>
            <person name="Selva J.P."/>
            <person name="Gallo C.A."/>
            <person name="Diaz A."/>
            <person name="Albertini E."/>
            <person name="Caccamo M."/>
            <person name="Echenique V."/>
        </authorList>
    </citation>
    <scope>NUCLEOTIDE SEQUENCE [LARGE SCALE GENOMIC DNA]</scope>
    <source>
        <strain evidence="3">cv. Victoria</strain>
        <tissue evidence="2">Leaf</tissue>
    </source>
</reference>
<dbReference type="Gramene" id="TVT97735">
    <property type="protein sequence ID" value="TVT97735"/>
    <property type="gene ID" value="EJB05_56994"/>
</dbReference>
<evidence type="ECO:0000313" key="3">
    <source>
        <dbReference type="Proteomes" id="UP000324897"/>
    </source>
</evidence>
<evidence type="ECO:0000313" key="2">
    <source>
        <dbReference type="EMBL" id="TVT97735.1"/>
    </source>
</evidence>
<evidence type="ECO:0000256" key="1">
    <source>
        <dbReference type="SAM" id="MobiDB-lite"/>
    </source>
</evidence>
<dbReference type="Proteomes" id="UP000324897">
    <property type="component" value="Unassembled WGS sequence"/>
</dbReference>
<gene>
    <name evidence="2" type="ORF">EJB05_56994</name>
</gene>
<dbReference type="PANTHER" id="PTHR33377:SF83">
    <property type="entry name" value="NB-ARC DOMAIN-CONTAINING PROTEIN"/>
    <property type="match status" value="1"/>
</dbReference>
<protein>
    <recommendedName>
        <fullName evidence="4">Rx N-terminal domain-containing protein</fullName>
    </recommendedName>
</protein>
<dbReference type="EMBL" id="RWGY01000949">
    <property type="protein sequence ID" value="TVT97735.1"/>
    <property type="molecule type" value="Genomic_DNA"/>
</dbReference>
<keyword evidence="3" id="KW-1185">Reference proteome</keyword>
<evidence type="ECO:0008006" key="4">
    <source>
        <dbReference type="Google" id="ProtNLM"/>
    </source>
</evidence>
<dbReference type="PANTHER" id="PTHR33377">
    <property type="entry name" value="OS10G0134700 PROTEIN-RELATED"/>
    <property type="match status" value="1"/>
</dbReference>
<proteinExistence type="predicted"/>
<comment type="caution">
    <text evidence="2">The sequence shown here is derived from an EMBL/GenBank/DDBJ whole genome shotgun (WGS) entry which is preliminary data.</text>
</comment>
<sequence length="296" mass="32851">MHRGHYVLHSFKCRTNDGGNRRVVNNDDHDNEEDEVSHASSVLHRVNPAKPLQLSSSRRGCSSGSTMLFGVRELQDTVDNLEKMMADMKEFVVFVASNPRLRHKTLLRLPALGQVYVRSPDGIRQTGSRFLIAPGGTRECREDRGRAPGLVDHVCQDERGRSHFSMILSMFREDTISRTMESQISERPATKHDRAALKRLLVVVDLDGDMDDTTWARLKSSSTAASTGAASKVLMTSRSWKVARLGTTGSLSLRLEYLPVAGSQDAGVRRCGPRRAAAAGARPWPWRSQRSRGNAS</sequence>
<organism evidence="2 3">
    <name type="scientific">Eragrostis curvula</name>
    <name type="common">weeping love grass</name>
    <dbReference type="NCBI Taxonomy" id="38414"/>
    <lineage>
        <taxon>Eukaryota</taxon>
        <taxon>Viridiplantae</taxon>
        <taxon>Streptophyta</taxon>
        <taxon>Embryophyta</taxon>
        <taxon>Tracheophyta</taxon>
        <taxon>Spermatophyta</taxon>
        <taxon>Magnoliopsida</taxon>
        <taxon>Liliopsida</taxon>
        <taxon>Poales</taxon>
        <taxon>Poaceae</taxon>
        <taxon>PACMAD clade</taxon>
        <taxon>Chloridoideae</taxon>
        <taxon>Eragrostideae</taxon>
        <taxon>Eragrostidinae</taxon>
        <taxon>Eragrostis</taxon>
    </lineage>
</organism>
<feature type="compositionally biased region" description="Low complexity" evidence="1">
    <location>
        <begin position="274"/>
        <end position="287"/>
    </location>
</feature>